<feature type="region of interest" description="Disordered" evidence="1">
    <location>
        <begin position="34"/>
        <end position="93"/>
    </location>
</feature>
<gene>
    <name evidence="2" type="ORF">Poli38472_002927</name>
</gene>
<dbReference type="AlphaFoldDB" id="A0A8K1FEU4"/>
<feature type="region of interest" description="Disordered" evidence="1">
    <location>
        <begin position="142"/>
        <end position="179"/>
    </location>
</feature>
<dbReference type="OrthoDB" id="75582at2759"/>
<evidence type="ECO:0000313" key="3">
    <source>
        <dbReference type="Proteomes" id="UP000794436"/>
    </source>
</evidence>
<feature type="compositionally biased region" description="Basic and acidic residues" evidence="1">
    <location>
        <begin position="74"/>
        <end position="86"/>
    </location>
</feature>
<feature type="region of interest" description="Disordered" evidence="1">
    <location>
        <begin position="259"/>
        <end position="298"/>
    </location>
</feature>
<accession>A0A8K1FEU4</accession>
<feature type="compositionally biased region" description="Low complexity" evidence="1">
    <location>
        <begin position="627"/>
        <end position="643"/>
    </location>
</feature>
<proteinExistence type="predicted"/>
<dbReference type="Proteomes" id="UP000794436">
    <property type="component" value="Unassembled WGS sequence"/>
</dbReference>
<keyword evidence="3" id="KW-1185">Reference proteome</keyword>
<evidence type="ECO:0000256" key="1">
    <source>
        <dbReference type="SAM" id="MobiDB-lite"/>
    </source>
</evidence>
<dbReference type="EMBL" id="SPLM01000144">
    <property type="protein sequence ID" value="TMW57002.1"/>
    <property type="molecule type" value="Genomic_DNA"/>
</dbReference>
<organism evidence="2 3">
    <name type="scientific">Pythium oligandrum</name>
    <name type="common">Mycoparasitic fungus</name>
    <dbReference type="NCBI Taxonomy" id="41045"/>
    <lineage>
        <taxon>Eukaryota</taxon>
        <taxon>Sar</taxon>
        <taxon>Stramenopiles</taxon>
        <taxon>Oomycota</taxon>
        <taxon>Peronosporomycetes</taxon>
        <taxon>Pythiales</taxon>
        <taxon>Pythiaceae</taxon>
        <taxon>Pythium</taxon>
    </lineage>
</organism>
<comment type="caution">
    <text evidence="2">The sequence shown here is derived from an EMBL/GenBank/DDBJ whole genome shotgun (WGS) entry which is preliminary data.</text>
</comment>
<sequence>MQRERLEGWMVRQIEQADLARDTVIQMPPRPMVAMAKSPFSSPRGAAAPEAPRRRRFGHDGPPRRPYTTPATSRTRDSSGGHDTNHRTLTPRTRLETAVSALAEPDGHDSVARQWRLHFQDPEGCYVEEGSVDRTKVLKDFGWGSPRGEASQGAYPTSPRNDDGHDGFPDEYASRTQAPSSPLALWSMPREYILEYIRQSIMPTFCATHARFTGEWEAVLPSDPDNRYVPRETELVSTPSAALPPLGTQRATKASTIMGYSSPHSPRHASQSSVVSVRRSAPAASAPPPTSPRVRPPRCEERIQQILQELRADPKLLDAFQKEVKQYLDERRQKQHASNKIRENRQRALLSPRAPAILAERKRRNEDRFERTRRQRQQLDQQDSVRRETLLMAFRQKVYGKENPENTVDVTLTASYRRRKMWLVVLAFAKASTQLRERLLQTKQRQIVERMQIKAARTIQLIWKRWKWRHASQHTVVIYSWLRKCLWKLLFRIRCRRKARQGAILRRFLLDQCTSSRETRNFNSMMLRWRSKVIHSQRHGMNFVLCTRARLHALSIWWDSIDHERQRNERQLHDKLLPTTDEKEAEWNAIIHNRRLSMRSSAMGASSRALNFAAASPPATPRPNSPSPSTTATPTPVAPSTTPGIPPMLSRRTTSTRQILDQMGGRLTTMQQVLTPIEIQRLQQHAFHVVRIPRAIKMRLLVEHLTQIRKAYVRQLTAYHDQIACSSYAREVRLDDARAIVQGGASWDALLVDSRTGQPQIRKPIFQLYTGEKLQRQMEELVRRGVMLTLESDPAQRAIVDRQRQQRQAFEAAGNTLGPSALGTSVNSPRVRVSSNPGMAALNGISLTARPPTPPTLALDLTVSNEGEPRKRPTRKLQFALPAAIREKPQR</sequence>
<protein>
    <submittedName>
        <fullName evidence="2">Uncharacterized protein</fullName>
    </submittedName>
</protein>
<reference evidence="2" key="1">
    <citation type="submission" date="2019-03" db="EMBL/GenBank/DDBJ databases">
        <title>Long read genome sequence of the mycoparasitic Pythium oligandrum ATCC 38472 isolated from sugarbeet rhizosphere.</title>
        <authorList>
            <person name="Gaulin E."/>
        </authorList>
    </citation>
    <scope>NUCLEOTIDE SEQUENCE</scope>
    <source>
        <strain evidence="2">ATCC 38472_TT</strain>
    </source>
</reference>
<feature type="region of interest" description="Disordered" evidence="1">
    <location>
        <begin position="609"/>
        <end position="653"/>
    </location>
</feature>
<name>A0A8K1FEU4_PYTOL</name>
<evidence type="ECO:0000313" key="2">
    <source>
        <dbReference type="EMBL" id="TMW57002.1"/>
    </source>
</evidence>
<feature type="compositionally biased region" description="Low complexity" evidence="1">
    <location>
        <begin position="269"/>
        <end position="284"/>
    </location>
</feature>